<feature type="transmembrane region" description="Helical" evidence="1">
    <location>
        <begin position="42"/>
        <end position="66"/>
    </location>
</feature>
<keyword evidence="1" id="KW-0812">Transmembrane</keyword>
<dbReference type="Proteomes" id="UP000184520">
    <property type="component" value="Unassembled WGS sequence"/>
</dbReference>
<reference evidence="3" key="1">
    <citation type="submission" date="2016-11" db="EMBL/GenBank/DDBJ databases">
        <authorList>
            <person name="Varghese N."/>
            <person name="Submissions S."/>
        </authorList>
    </citation>
    <scope>NUCLEOTIDE SEQUENCE [LARGE SCALE GENOMIC DNA]</scope>
    <source>
        <strain evidence="3">CGMCC 1.8995</strain>
    </source>
</reference>
<dbReference type="STRING" id="634436.SAMN05216361_3829"/>
<keyword evidence="1" id="KW-1133">Transmembrane helix</keyword>
<proteinExistence type="predicted"/>
<protein>
    <recommendedName>
        <fullName evidence="4">DUF2834 domain-containing protein</fullName>
    </recommendedName>
</protein>
<dbReference type="RefSeq" id="WP_073324759.1">
    <property type="nucleotide sequence ID" value="NZ_FQWD01000006.1"/>
</dbReference>
<evidence type="ECO:0000256" key="1">
    <source>
        <dbReference type="SAM" id="Phobius"/>
    </source>
</evidence>
<evidence type="ECO:0000313" key="3">
    <source>
        <dbReference type="Proteomes" id="UP000184520"/>
    </source>
</evidence>
<accession>A0A1M5QBM8</accession>
<dbReference type="EMBL" id="FQWD01000006">
    <property type="protein sequence ID" value="SHH11495.1"/>
    <property type="molecule type" value="Genomic_DNA"/>
</dbReference>
<dbReference type="InterPro" id="IPR021362">
    <property type="entry name" value="DUF2834"/>
</dbReference>
<gene>
    <name evidence="2" type="ORF">SAMN05216361_3829</name>
</gene>
<name>A0A1M5QBM8_9ALTE</name>
<feature type="transmembrane region" description="Helical" evidence="1">
    <location>
        <begin position="78"/>
        <end position="98"/>
    </location>
</feature>
<dbReference type="Pfam" id="PF11196">
    <property type="entry name" value="DUF2834"/>
    <property type="match status" value="1"/>
</dbReference>
<dbReference type="AlphaFoldDB" id="A0A1M5QBM8"/>
<sequence length="111" mass="12390">MRASTLFLFIALAGAVLPLKVFFSWLMAYGVHPVLFWQHLTATPLSVFAWLDVFISAVALLVYLYVAKTRFSRAQITSVILATCLIGVSCGLPLLLSYQCRQYESKIQQAT</sequence>
<keyword evidence="1" id="KW-0472">Membrane</keyword>
<evidence type="ECO:0008006" key="4">
    <source>
        <dbReference type="Google" id="ProtNLM"/>
    </source>
</evidence>
<dbReference type="OrthoDB" id="2619901at2"/>
<organism evidence="2 3">
    <name type="scientific">Marisediminitalea aggregata</name>
    <dbReference type="NCBI Taxonomy" id="634436"/>
    <lineage>
        <taxon>Bacteria</taxon>
        <taxon>Pseudomonadati</taxon>
        <taxon>Pseudomonadota</taxon>
        <taxon>Gammaproteobacteria</taxon>
        <taxon>Alteromonadales</taxon>
        <taxon>Alteromonadaceae</taxon>
        <taxon>Marisediminitalea</taxon>
    </lineage>
</organism>
<evidence type="ECO:0000313" key="2">
    <source>
        <dbReference type="EMBL" id="SHH11495.1"/>
    </source>
</evidence>
<keyword evidence="3" id="KW-1185">Reference proteome</keyword>